<feature type="transmembrane region" description="Helical" evidence="2">
    <location>
        <begin position="12"/>
        <end position="33"/>
    </location>
</feature>
<evidence type="ECO:0000313" key="3">
    <source>
        <dbReference type="EMBL" id="VIP03282.1"/>
    </source>
</evidence>
<feature type="region of interest" description="Disordered" evidence="1">
    <location>
        <begin position="93"/>
        <end position="146"/>
    </location>
</feature>
<feature type="compositionally biased region" description="Polar residues" evidence="1">
    <location>
        <begin position="106"/>
        <end position="115"/>
    </location>
</feature>
<keyword evidence="2" id="KW-0812">Transmembrane</keyword>
<dbReference type="InterPro" id="IPR036465">
    <property type="entry name" value="vWFA_dom_sf"/>
</dbReference>
<feature type="compositionally biased region" description="Low complexity" evidence="1">
    <location>
        <begin position="135"/>
        <end position="144"/>
    </location>
</feature>
<dbReference type="Gene3D" id="3.40.50.410">
    <property type="entry name" value="von Willebrand factor, type A domain"/>
    <property type="match status" value="1"/>
</dbReference>
<proteinExistence type="predicted"/>
<keyword evidence="2" id="KW-1133">Transmembrane helix</keyword>
<evidence type="ECO:0008006" key="5">
    <source>
        <dbReference type="Google" id="ProtNLM"/>
    </source>
</evidence>
<dbReference type="AlphaFoldDB" id="A0A6C2YQX1"/>
<dbReference type="RefSeq" id="WP_162658365.1">
    <property type="nucleotide sequence ID" value="NZ_LR593887.1"/>
</dbReference>
<dbReference type="EMBL" id="LR586016">
    <property type="protein sequence ID" value="VIP03282.1"/>
    <property type="molecule type" value="Genomic_DNA"/>
</dbReference>
<name>A0A6C2YQX1_9BACT</name>
<organism evidence="3">
    <name type="scientific">Tuwongella immobilis</name>
    <dbReference type="NCBI Taxonomy" id="692036"/>
    <lineage>
        <taxon>Bacteria</taxon>
        <taxon>Pseudomonadati</taxon>
        <taxon>Planctomycetota</taxon>
        <taxon>Planctomycetia</taxon>
        <taxon>Gemmatales</taxon>
        <taxon>Gemmataceae</taxon>
        <taxon>Tuwongella</taxon>
    </lineage>
</organism>
<dbReference type="SUPFAM" id="SSF53300">
    <property type="entry name" value="vWA-like"/>
    <property type="match status" value="1"/>
</dbReference>
<accession>A0A6C2YQX1</accession>
<dbReference type="KEGG" id="tim:GMBLW1_06780"/>
<dbReference type="CDD" id="cd00198">
    <property type="entry name" value="vWFA"/>
    <property type="match status" value="1"/>
</dbReference>
<evidence type="ECO:0000256" key="2">
    <source>
        <dbReference type="SAM" id="Phobius"/>
    </source>
</evidence>
<evidence type="ECO:0000256" key="1">
    <source>
        <dbReference type="SAM" id="MobiDB-lite"/>
    </source>
</evidence>
<reference evidence="3" key="1">
    <citation type="submission" date="2019-04" db="EMBL/GenBank/DDBJ databases">
        <authorList>
            <consortium name="Science for Life Laboratories"/>
        </authorList>
    </citation>
    <scope>NUCLEOTIDE SEQUENCE</scope>
    <source>
        <strain evidence="3">MBLW1</strain>
    </source>
</reference>
<dbReference type="InParanoid" id="A0A6C2YQX1"/>
<dbReference type="EMBL" id="LR593887">
    <property type="protein sequence ID" value="VTS03933.1"/>
    <property type="molecule type" value="Genomic_DNA"/>
</dbReference>
<protein>
    <recommendedName>
        <fullName evidence="5">VWFA domain-containing protein</fullName>
    </recommendedName>
</protein>
<gene>
    <name evidence="3" type="ORF">GMBLW1_06780</name>
</gene>
<sequence length="320" mass="34423">MVYNRHRSRVPVTVWVVSVGVHLLLAVALMGAIRGSLWDRPDRDPNELMQSEVRIEWYAPEEVHEVSIPTRVIIPPNLPRVEKPEPSKSLLRNELPANAPAGNGVSGNASGTKNHATGAAEGNGAGANGAGTGASGSPNGTGASRFAPTLLHQPAQVGQSIVYVIDASASMGVAGRYERAVDCVLHTLRASAPDSRFQVVVYASDATILPILGRTELIPMSPQAIEHAERLLRAWQPEGGSSHFVGIRKGLSLESDALVLMSDAEGMPAEQIQRIQQLNHRRSVVHTLLLAPDRDSAHWNSPMAQLSRLNRGSFRVLLSR</sequence>
<feature type="compositionally biased region" description="Gly residues" evidence="1">
    <location>
        <begin position="121"/>
        <end position="134"/>
    </location>
</feature>
<keyword evidence="4" id="KW-1185">Reference proteome</keyword>
<keyword evidence="2" id="KW-0472">Membrane</keyword>
<evidence type="ECO:0000313" key="4">
    <source>
        <dbReference type="Proteomes" id="UP000464378"/>
    </source>
</evidence>
<dbReference type="Proteomes" id="UP000464378">
    <property type="component" value="Chromosome"/>
</dbReference>